<dbReference type="NCBIfam" id="NF000942">
    <property type="entry name" value="PRK00094.1-4"/>
    <property type="match status" value="1"/>
</dbReference>
<dbReference type="InterPro" id="IPR006168">
    <property type="entry name" value="G3P_DH_NAD-dep"/>
</dbReference>
<dbReference type="GO" id="GO:0005975">
    <property type="term" value="P:carbohydrate metabolic process"/>
    <property type="evidence" value="ECO:0007669"/>
    <property type="project" value="InterPro"/>
</dbReference>
<evidence type="ECO:0000259" key="5">
    <source>
        <dbReference type="Pfam" id="PF07479"/>
    </source>
</evidence>
<evidence type="ECO:0000313" key="6">
    <source>
        <dbReference type="EMBL" id="SVB43275.1"/>
    </source>
</evidence>
<keyword evidence="3" id="KW-0520">NAD</keyword>
<dbReference type="PANTHER" id="PTHR11728">
    <property type="entry name" value="GLYCEROL-3-PHOSPHATE DEHYDROGENASE"/>
    <property type="match status" value="1"/>
</dbReference>
<dbReference type="InterPro" id="IPR036291">
    <property type="entry name" value="NAD(P)-bd_dom_sf"/>
</dbReference>
<dbReference type="InterPro" id="IPR008927">
    <property type="entry name" value="6-PGluconate_DH-like_C_sf"/>
</dbReference>
<dbReference type="Gene3D" id="3.40.50.720">
    <property type="entry name" value="NAD(P)-binding Rossmann-like Domain"/>
    <property type="match status" value="1"/>
</dbReference>
<sequence length="305" mass="31983">MLARTASEAQQIQSDRRNSRFLPYTHFPDSLTVSEDVSQVVGSSDLIIVAVPSHTLRGNIQTIRDCISPGVPILSAAKGLELPGGKRMSQVMEEELPGKLHSGICAISGPNFADEIVQGKIASTVVAGGDSQGLELVQKLLISSSLRVYTSEDLIGVELGGALKNIIAMGAGIADGLDIGDNGKAAFITRGLAEITRLGIAAGATPLTFAGLAGLGDVIATCASKLSRNRHVGEQLALGHSLSEIQESMNNVAEGVNTTGAALAMAEDLKVEMPITQATYQVLFEGLSPQEAITQLMERPPRSEW</sequence>
<dbReference type="GO" id="GO:0005829">
    <property type="term" value="C:cytosol"/>
    <property type="evidence" value="ECO:0007669"/>
    <property type="project" value="TreeGrafter"/>
</dbReference>
<dbReference type="Pfam" id="PF01210">
    <property type="entry name" value="NAD_Gly3P_dh_N"/>
    <property type="match status" value="1"/>
</dbReference>
<dbReference type="InterPro" id="IPR013328">
    <property type="entry name" value="6PGD_dom2"/>
</dbReference>
<evidence type="ECO:0008006" key="7">
    <source>
        <dbReference type="Google" id="ProtNLM"/>
    </source>
</evidence>
<feature type="domain" description="Glycerol-3-phosphate dehydrogenase NAD-dependent C-terminal" evidence="5">
    <location>
        <begin position="153"/>
        <end position="293"/>
    </location>
</feature>
<dbReference type="Gene3D" id="1.10.1040.10">
    <property type="entry name" value="N-(1-d-carboxylethyl)-l-norvaline Dehydrogenase, domain 2"/>
    <property type="match status" value="1"/>
</dbReference>
<dbReference type="HAMAP" id="MF_00394">
    <property type="entry name" value="NAD_Glyc3P_dehydrog"/>
    <property type="match status" value="1"/>
</dbReference>
<dbReference type="GO" id="GO:0051287">
    <property type="term" value="F:NAD binding"/>
    <property type="evidence" value="ECO:0007669"/>
    <property type="project" value="InterPro"/>
</dbReference>
<reference evidence="6" key="1">
    <citation type="submission" date="2018-05" db="EMBL/GenBank/DDBJ databases">
        <authorList>
            <person name="Lanie J.A."/>
            <person name="Ng W.-L."/>
            <person name="Kazmierczak K.M."/>
            <person name="Andrzejewski T.M."/>
            <person name="Davidsen T.M."/>
            <person name="Wayne K.J."/>
            <person name="Tettelin H."/>
            <person name="Glass J.I."/>
            <person name="Rusch D."/>
            <person name="Podicherti R."/>
            <person name="Tsui H.-C.T."/>
            <person name="Winkler M.E."/>
        </authorList>
    </citation>
    <scope>NUCLEOTIDE SEQUENCE</scope>
</reference>
<proteinExistence type="inferred from homology"/>
<name>A0A382DYF4_9ZZZZ</name>
<dbReference type="NCBIfam" id="NF000940">
    <property type="entry name" value="PRK00094.1-2"/>
    <property type="match status" value="1"/>
</dbReference>
<dbReference type="InterPro" id="IPR011128">
    <property type="entry name" value="G3P_DH_NAD-dep_N"/>
</dbReference>
<protein>
    <recommendedName>
        <fullName evidence="7">Glycerol-3-phosphate dehydrogenase (NAD(P)(+))</fullName>
    </recommendedName>
</protein>
<evidence type="ECO:0000256" key="1">
    <source>
        <dbReference type="ARBA" id="ARBA00011009"/>
    </source>
</evidence>
<accession>A0A382DYF4</accession>
<dbReference type="GO" id="GO:0047952">
    <property type="term" value="F:glycerol-3-phosphate dehydrogenase [NAD(P)+] activity"/>
    <property type="evidence" value="ECO:0007669"/>
    <property type="project" value="TreeGrafter"/>
</dbReference>
<organism evidence="6">
    <name type="scientific">marine metagenome</name>
    <dbReference type="NCBI Taxonomy" id="408172"/>
    <lineage>
        <taxon>unclassified sequences</taxon>
        <taxon>metagenomes</taxon>
        <taxon>ecological metagenomes</taxon>
    </lineage>
</organism>
<dbReference type="FunFam" id="1.10.1040.10:FF:000001">
    <property type="entry name" value="Glycerol-3-phosphate dehydrogenase [NAD(P)+]"/>
    <property type="match status" value="1"/>
</dbReference>
<evidence type="ECO:0000256" key="3">
    <source>
        <dbReference type="ARBA" id="ARBA00023027"/>
    </source>
</evidence>
<comment type="similarity">
    <text evidence="1">Belongs to the NAD-dependent glycerol-3-phosphate dehydrogenase family.</text>
</comment>
<dbReference type="PRINTS" id="PR00077">
    <property type="entry name" value="GPDHDRGNASE"/>
</dbReference>
<dbReference type="PROSITE" id="PS00957">
    <property type="entry name" value="NAD_G3PDH"/>
    <property type="match status" value="1"/>
</dbReference>
<feature type="domain" description="Glycerol-3-phosphate dehydrogenase NAD-dependent N-terminal" evidence="4">
    <location>
        <begin position="2"/>
        <end position="131"/>
    </location>
</feature>
<dbReference type="EMBL" id="UINC01041676">
    <property type="protein sequence ID" value="SVB43275.1"/>
    <property type="molecule type" value="Genomic_DNA"/>
</dbReference>
<dbReference type="SUPFAM" id="SSF51735">
    <property type="entry name" value="NAD(P)-binding Rossmann-fold domains"/>
    <property type="match status" value="1"/>
</dbReference>
<dbReference type="GO" id="GO:0046168">
    <property type="term" value="P:glycerol-3-phosphate catabolic process"/>
    <property type="evidence" value="ECO:0007669"/>
    <property type="project" value="InterPro"/>
</dbReference>
<dbReference type="PANTHER" id="PTHR11728:SF1">
    <property type="entry name" value="GLYCEROL-3-PHOSPHATE DEHYDROGENASE [NAD(+)] 2, CHLOROPLASTIC"/>
    <property type="match status" value="1"/>
</dbReference>
<dbReference type="Pfam" id="PF07479">
    <property type="entry name" value="NAD_Gly3P_dh_C"/>
    <property type="match status" value="1"/>
</dbReference>
<keyword evidence="2" id="KW-0560">Oxidoreductase</keyword>
<gene>
    <name evidence="6" type="ORF">METZ01_LOCUS196129</name>
</gene>
<dbReference type="PIRSF" id="PIRSF000114">
    <property type="entry name" value="Glycerol-3-P_dh"/>
    <property type="match status" value="1"/>
</dbReference>
<dbReference type="AlphaFoldDB" id="A0A382DYF4"/>
<evidence type="ECO:0000259" key="4">
    <source>
        <dbReference type="Pfam" id="PF01210"/>
    </source>
</evidence>
<dbReference type="InterPro" id="IPR006109">
    <property type="entry name" value="G3P_DH_NAD-dep_C"/>
</dbReference>
<evidence type="ECO:0000256" key="2">
    <source>
        <dbReference type="ARBA" id="ARBA00023002"/>
    </source>
</evidence>
<dbReference type="SUPFAM" id="SSF48179">
    <property type="entry name" value="6-phosphogluconate dehydrogenase C-terminal domain-like"/>
    <property type="match status" value="1"/>
</dbReference>